<dbReference type="InterPro" id="IPR002559">
    <property type="entry name" value="Transposase_11"/>
</dbReference>
<dbReference type="GO" id="GO:0004803">
    <property type="term" value="F:transposase activity"/>
    <property type="evidence" value="ECO:0007669"/>
    <property type="project" value="InterPro"/>
</dbReference>
<keyword evidence="3" id="KW-1185">Reference proteome</keyword>
<accession>A0A8H9GTJ3</accession>
<evidence type="ECO:0000259" key="1">
    <source>
        <dbReference type="Pfam" id="PF01609"/>
    </source>
</evidence>
<dbReference type="AlphaFoldDB" id="A0A8H9GTJ3"/>
<dbReference type="Proteomes" id="UP000600547">
    <property type="component" value="Unassembled WGS sequence"/>
</dbReference>
<dbReference type="GO" id="GO:0003677">
    <property type="term" value="F:DNA binding"/>
    <property type="evidence" value="ECO:0007669"/>
    <property type="project" value="InterPro"/>
</dbReference>
<proteinExistence type="predicted"/>
<evidence type="ECO:0000313" key="2">
    <source>
        <dbReference type="EMBL" id="GGM60723.1"/>
    </source>
</evidence>
<organism evidence="2 3">
    <name type="scientific">Deinococcus arenae</name>
    <dbReference type="NCBI Taxonomy" id="1452751"/>
    <lineage>
        <taxon>Bacteria</taxon>
        <taxon>Thermotogati</taxon>
        <taxon>Deinococcota</taxon>
        <taxon>Deinococci</taxon>
        <taxon>Deinococcales</taxon>
        <taxon>Deinococcaceae</taxon>
        <taxon>Deinococcus</taxon>
    </lineage>
</organism>
<dbReference type="Pfam" id="PF01609">
    <property type="entry name" value="DDE_Tnp_1"/>
    <property type="match status" value="1"/>
</dbReference>
<protein>
    <recommendedName>
        <fullName evidence="1">Transposase IS4-like domain-containing protein</fullName>
    </recommendedName>
</protein>
<dbReference type="EMBL" id="BMQG01000042">
    <property type="protein sequence ID" value="GGM60723.1"/>
    <property type="molecule type" value="Genomic_DNA"/>
</dbReference>
<name>A0A8H9GTJ3_9DEIO</name>
<feature type="domain" description="Transposase IS4-like" evidence="1">
    <location>
        <begin position="3"/>
        <end position="82"/>
    </location>
</feature>
<evidence type="ECO:0000313" key="3">
    <source>
        <dbReference type="Proteomes" id="UP000600547"/>
    </source>
</evidence>
<comment type="caution">
    <text evidence="2">The sequence shown here is derived from an EMBL/GenBank/DDBJ whole genome shotgun (WGS) entry which is preliminary data.</text>
</comment>
<dbReference type="GO" id="GO:0006313">
    <property type="term" value="P:DNA transposition"/>
    <property type="evidence" value="ECO:0007669"/>
    <property type="project" value="InterPro"/>
</dbReference>
<gene>
    <name evidence="2" type="ORF">GCM10008956_40450</name>
</gene>
<reference evidence="3" key="1">
    <citation type="journal article" date="2019" name="Int. J. Syst. Evol. Microbiol.">
        <title>The Global Catalogue of Microorganisms (GCM) 10K type strain sequencing project: providing services to taxonomists for standard genome sequencing and annotation.</title>
        <authorList>
            <consortium name="The Broad Institute Genomics Platform"/>
            <consortium name="The Broad Institute Genome Sequencing Center for Infectious Disease"/>
            <person name="Wu L."/>
            <person name="Ma J."/>
        </authorList>
    </citation>
    <scope>NUCLEOTIDE SEQUENCE [LARGE SCALE GENOMIC DNA]</scope>
    <source>
        <strain evidence="3">JCM 31047</strain>
    </source>
</reference>
<sequence length="136" mass="15307">MPGARWGYGTQGDVYGYELHAWVTSSGAIVQDLVRPANLHDTTVSDEFNRRWPDFGGPRIIGDKGYGCLGYVFPPNSNTRYDTGWRLGRHPRLRKRIATVFSGLVEAQIRSVQTKTVRSLRLRVVLAVLTHNLARP</sequence>